<reference evidence="3" key="1">
    <citation type="submission" date="2013-03" db="EMBL/GenBank/DDBJ databases">
        <title>The Genome Sequence of Anopheles christyi ACHKN1017.</title>
        <authorList>
            <consortium name="The Broad Institute Genomics Platform"/>
            <person name="Neafsey D.E."/>
            <person name="Besansky N."/>
            <person name="Walker B."/>
            <person name="Young S.K."/>
            <person name="Zeng Q."/>
            <person name="Gargeya S."/>
            <person name="Fitzgerald M."/>
            <person name="Haas B."/>
            <person name="Abouelleil A."/>
            <person name="Allen A.W."/>
            <person name="Alvarado L."/>
            <person name="Arachchi H.M."/>
            <person name="Berlin A.M."/>
            <person name="Chapman S.B."/>
            <person name="Gainer-Dewar J."/>
            <person name="Goldberg J."/>
            <person name="Griggs A."/>
            <person name="Gujja S."/>
            <person name="Hansen M."/>
            <person name="Howarth C."/>
            <person name="Imamovic A."/>
            <person name="Ireland A."/>
            <person name="Larimer J."/>
            <person name="McCowan C."/>
            <person name="Murphy C."/>
            <person name="Pearson M."/>
            <person name="Poon T.W."/>
            <person name="Priest M."/>
            <person name="Roberts A."/>
            <person name="Saif S."/>
            <person name="Shea T."/>
            <person name="Sisk P."/>
            <person name="Sykes S."/>
            <person name="Wortman J."/>
            <person name="Nusbaum C."/>
            <person name="Birren B."/>
        </authorList>
    </citation>
    <scope>NUCLEOTIDE SEQUENCE [LARGE SCALE GENOMIC DNA]</scope>
    <source>
        <strain evidence="3">ACHKN1017</strain>
    </source>
</reference>
<sequence length="186" mass="20743">MIKLVCIFALIAVVASLPNGPSRPLPMQAPMKQIVKREAVASEAAMVENDAPVQASAVEAQDGDMDKAETFGFGYHKVIHVGVPYYSSYYHYPRYYHVVSAGISQPRPSVEQPSIVKREAVAVPAEPKEAVEAVEAQDDMDKAETFGFGYHKVIHVYPGYHHGYYPGYGYGYGYPGYHHNYYHGYY</sequence>
<organism evidence="2 3">
    <name type="scientific">Anopheles christyi</name>
    <dbReference type="NCBI Taxonomy" id="43041"/>
    <lineage>
        <taxon>Eukaryota</taxon>
        <taxon>Metazoa</taxon>
        <taxon>Ecdysozoa</taxon>
        <taxon>Arthropoda</taxon>
        <taxon>Hexapoda</taxon>
        <taxon>Insecta</taxon>
        <taxon>Pterygota</taxon>
        <taxon>Neoptera</taxon>
        <taxon>Endopterygota</taxon>
        <taxon>Diptera</taxon>
        <taxon>Nematocera</taxon>
        <taxon>Culicoidea</taxon>
        <taxon>Culicidae</taxon>
        <taxon>Anophelinae</taxon>
        <taxon>Anopheles</taxon>
    </lineage>
</organism>
<feature type="chain" id="PRO_5008124569" evidence="1">
    <location>
        <begin position="17"/>
        <end position="186"/>
    </location>
</feature>
<evidence type="ECO:0000313" key="2">
    <source>
        <dbReference type="EnsemblMetazoa" id="ACHR001599-PA"/>
    </source>
</evidence>
<keyword evidence="3" id="KW-1185">Reference proteome</keyword>
<proteinExistence type="predicted"/>
<protein>
    <submittedName>
        <fullName evidence="2">Uncharacterized protein</fullName>
    </submittedName>
</protein>
<accession>A0A182JSW7</accession>
<evidence type="ECO:0000313" key="3">
    <source>
        <dbReference type="Proteomes" id="UP000075881"/>
    </source>
</evidence>
<dbReference type="EnsemblMetazoa" id="ACHR001599-RA">
    <property type="protein sequence ID" value="ACHR001599-PA"/>
    <property type="gene ID" value="ACHR001599"/>
</dbReference>
<evidence type="ECO:0000256" key="1">
    <source>
        <dbReference type="SAM" id="SignalP"/>
    </source>
</evidence>
<feature type="signal peptide" evidence="1">
    <location>
        <begin position="1"/>
        <end position="16"/>
    </location>
</feature>
<name>A0A182JSW7_9DIPT</name>
<keyword evidence="1" id="KW-0732">Signal</keyword>
<dbReference type="VEuPathDB" id="VectorBase:ACHR001599"/>
<dbReference type="Proteomes" id="UP000075881">
    <property type="component" value="Unassembled WGS sequence"/>
</dbReference>
<reference evidence="2" key="2">
    <citation type="submission" date="2020-05" db="UniProtKB">
        <authorList>
            <consortium name="EnsemblMetazoa"/>
        </authorList>
    </citation>
    <scope>IDENTIFICATION</scope>
    <source>
        <strain evidence="2">ACHKN1017</strain>
    </source>
</reference>
<dbReference type="AlphaFoldDB" id="A0A182JSW7"/>